<dbReference type="AlphaFoldDB" id="A0A2X1QSH9"/>
<gene>
    <name evidence="1" type="ORF">NCTC9601_01213</name>
</gene>
<accession>A0A2X1QSH9</accession>
<name>A0A2X1QSH9_KLEPN</name>
<dbReference type="Proteomes" id="UP000251123">
    <property type="component" value="Unassembled WGS sequence"/>
</dbReference>
<reference evidence="1 2" key="1">
    <citation type="submission" date="2018-06" db="EMBL/GenBank/DDBJ databases">
        <authorList>
            <consortium name="Pathogen Informatics"/>
            <person name="Doyle S."/>
        </authorList>
    </citation>
    <scope>NUCLEOTIDE SEQUENCE [LARGE SCALE GENOMIC DNA]</scope>
    <source>
        <strain evidence="1 2">NCTC9601</strain>
    </source>
</reference>
<sequence>MVLPDTSRCWAMKELARELWEPSVWTSKAGACGWSG</sequence>
<dbReference type="EMBL" id="UASN01000015">
    <property type="protein sequence ID" value="SPX54079.1"/>
    <property type="molecule type" value="Genomic_DNA"/>
</dbReference>
<protein>
    <submittedName>
        <fullName evidence="1">Uncharacterized protein</fullName>
    </submittedName>
</protein>
<evidence type="ECO:0000313" key="2">
    <source>
        <dbReference type="Proteomes" id="UP000251123"/>
    </source>
</evidence>
<evidence type="ECO:0000313" key="1">
    <source>
        <dbReference type="EMBL" id="SPX54079.1"/>
    </source>
</evidence>
<proteinExistence type="predicted"/>
<organism evidence="1 2">
    <name type="scientific">Klebsiella pneumoniae</name>
    <dbReference type="NCBI Taxonomy" id="573"/>
    <lineage>
        <taxon>Bacteria</taxon>
        <taxon>Pseudomonadati</taxon>
        <taxon>Pseudomonadota</taxon>
        <taxon>Gammaproteobacteria</taxon>
        <taxon>Enterobacterales</taxon>
        <taxon>Enterobacteriaceae</taxon>
        <taxon>Klebsiella/Raoultella group</taxon>
        <taxon>Klebsiella</taxon>
        <taxon>Klebsiella pneumoniae complex</taxon>
    </lineage>
</organism>